<dbReference type="Pfam" id="PF09681">
    <property type="entry name" value="Phage_rep_org_N"/>
    <property type="match status" value="1"/>
</dbReference>
<accession>A0A0F9NG26</accession>
<dbReference type="InterPro" id="IPR053162">
    <property type="entry name" value="DnaD"/>
</dbReference>
<organism evidence="2">
    <name type="scientific">marine sediment metagenome</name>
    <dbReference type="NCBI Taxonomy" id="412755"/>
    <lineage>
        <taxon>unclassified sequences</taxon>
        <taxon>metagenomes</taxon>
        <taxon>ecological metagenomes</taxon>
    </lineage>
</organism>
<name>A0A0F9NG26_9ZZZZ</name>
<dbReference type="PANTHER" id="PTHR37293">
    <property type="entry name" value="PHAGE REPLICATION PROTEIN-RELATED"/>
    <property type="match status" value="1"/>
</dbReference>
<proteinExistence type="predicted"/>
<dbReference type="AlphaFoldDB" id="A0A0F9NG26"/>
<comment type="caution">
    <text evidence="2">The sequence shown here is derived from an EMBL/GenBank/DDBJ whole genome shotgun (WGS) entry which is preliminary data.</text>
</comment>
<dbReference type="EMBL" id="LAZR01004193">
    <property type="protein sequence ID" value="KKN10897.1"/>
    <property type="molecule type" value="Genomic_DNA"/>
</dbReference>
<dbReference type="NCBIfam" id="TIGR01714">
    <property type="entry name" value="phage_rep_org_N"/>
    <property type="match status" value="1"/>
</dbReference>
<feature type="domain" description="Phage replisome organiser N-terminal" evidence="1">
    <location>
        <begin position="5"/>
        <end position="123"/>
    </location>
</feature>
<protein>
    <recommendedName>
        <fullName evidence="1">Phage replisome organiser N-terminal domain-containing protein</fullName>
    </recommendedName>
</protein>
<dbReference type="PANTHER" id="PTHR37293:SF7">
    <property type="entry name" value="HYPOTHETICAL PHAGE PROTEIN"/>
    <property type="match status" value="1"/>
</dbReference>
<dbReference type="InterPro" id="IPR010056">
    <property type="entry name" value="Phage_rep_org__N"/>
</dbReference>
<sequence>MKISWIKLEIELFDNKKIKKIRRMPDGDKLLLVWIYLLIEAGKCNAGGMIFISEKVPLNMDDIAKDLNFEISVIQLGIKTFLRLDMIIMDEKEFLYISDWENHQNIEGMEKAKLLRKERNKRYYEKKQIESLDNKTTSKTLQGATDKTRLDKTRLDKTIKDKNKYRDNISLTLIEYEKLLKKYGETQLDLILDKLDNYKGSKGKKYKSDYRAILLWVVEAVKAEPLKNDGGMCEAEKEYFRNLEKEKLNV</sequence>
<gene>
    <name evidence="2" type="ORF">LCGC14_1031770</name>
</gene>
<reference evidence="2" key="1">
    <citation type="journal article" date="2015" name="Nature">
        <title>Complex archaea that bridge the gap between prokaryotes and eukaryotes.</title>
        <authorList>
            <person name="Spang A."/>
            <person name="Saw J.H."/>
            <person name="Jorgensen S.L."/>
            <person name="Zaremba-Niedzwiedzka K."/>
            <person name="Martijn J."/>
            <person name="Lind A.E."/>
            <person name="van Eijk R."/>
            <person name="Schleper C."/>
            <person name="Guy L."/>
            <person name="Ettema T.J."/>
        </authorList>
    </citation>
    <scope>NUCLEOTIDE SEQUENCE</scope>
</reference>
<evidence type="ECO:0000313" key="2">
    <source>
        <dbReference type="EMBL" id="KKN10897.1"/>
    </source>
</evidence>
<evidence type="ECO:0000259" key="1">
    <source>
        <dbReference type="Pfam" id="PF09681"/>
    </source>
</evidence>